<evidence type="ECO:0000256" key="3">
    <source>
        <dbReference type="ARBA" id="ARBA00023014"/>
    </source>
</evidence>
<dbReference type="PANTHER" id="PTHR40447:SF1">
    <property type="entry name" value="ANAEROBIC SULFITE REDUCTASE SUBUNIT A"/>
    <property type="match status" value="1"/>
</dbReference>
<gene>
    <name evidence="5" type="ORF">G3M70_06675</name>
</gene>
<dbReference type="AlphaFoldDB" id="A0A7T0BV82"/>
<reference evidence="5 6" key="1">
    <citation type="submission" date="2020-02" db="EMBL/GenBank/DDBJ databases">
        <title>Genomic and physiological characterization of two novel Nitrospinaceae genera.</title>
        <authorList>
            <person name="Mueller A.J."/>
            <person name="Jung M.-Y."/>
            <person name="Strachan C.R."/>
            <person name="Herbold C.W."/>
            <person name="Kirkegaard R.H."/>
            <person name="Daims H."/>
        </authorList>
    </citation>
    <scope>NUCLEOTIDE SEQUENCE [LARGE SCALE GENOMIC DNA]</scope>
    <source>
        <strain evidence="5">EB</strain>
    </source>
</reference>
<accession>A0A7T0BV82</accession>
<dbReference type="PROSITE" id="PS00198">
    <property type="entry name" value="4FE4S_FER_1"/>
    <property type="match status" value="2"/>
</dbReference>
<evidence type="ECO:0000313" key="6">
    <source>
        <dbReference type="Proteomes" id="UP000594688"/>
    </source>
</evidence>
<keyword evidence="1" id="KW-0479">Metal-binding</keyword>
<protein>
    <submittedName>
        <fullName evidence="5">Sulfite reductase subunit A</fullName>
    </submittedName>
</protein>
<keyword evidence="3" id="KW-0411">Iron-sulfur</keyword>
<dbReference type="InterPro" id="IPR017896">
    <property type="entry name" value="4Fe4S_Fe-S-bd"/>
</dbReference>
<dbReference type="Pfam" id="PF17179">
    <property type="entry name" value="Fer4_22"/>
    <property type="match status" value="1"/>
</dbReference>
<evidence type="ECO:0000313" key="5">
    <source>
        <dbReference type="EMBL" id="QPJ61586.1"/>
    </source>
</evidence>
<dbReference type="InterPro" id="IPR009051">
    <property type="entry name" value="Helical_ferredxn"/>
</dbReference>
<dbReference type="Gene3D" id="1.10.1060.10">
    <property type="entry name" value="Alpha-helical ferredoxin"/>
    <property type="match status" value="1"/>
</dbReference>
<dbReference type="Proteomes" id="UP000594688">
    <property type="component" value="Chromosome"/>
</dbReference>
<keyword evidence="2" id="KW-0408">Iron</keyword>
<dbReference type="PANTHER" id="PTHR40447">
    <property type="entry name" value="ANAEROBIC SULFITE REDUCTASE SUBUNIT A"/>
    <property type="match status" value="1"/>
</dbReference>
<feature type="domain" description="4Fe-4S ferredoxin-type" evidence="4">
    <location>
        <begin position="333"/>
        <end position="361"/>
    </location>
</feature>
<dbReference type="InterPro" id="IPR017900">
    <property type="entry name" value="4Fe4S_Fe_S_CS"/>
</dbReference>
<feature type="domain" description="4Fe-4S ferredoxin-type" evidence="4">
    <location>
        <begin position="252"/>
        <end position="284"/>
    </location>
</feature>
<dbReference type="SUPFAM" id="SSF46548">
    <property type="entry name" value="alpha-helical ferredoxin"/>
    <property type="match status" value="1"/>
</dbReference>
<dbReference type="KEGG" id="nli:G3M70_06675"/>
<sequence>METAHILEREGLNSLLSALAQAGYQVVGPTLGEGAIVYGPIKTLNDFPVGWTEEQEGGTYRLKKREDDALFGYTVGPQSWKHYLFPPRRRLWTGTANGTDFQIHQEKVEPPSYAFFGVRSCELQAIQVQDRVFIQDEFVNTDYELRRDNTFIVVVQCGQAAATCFCDSMNSGPRAEKGFDLALTEVLENDQHYFVLETGSSKGEKVLEQIPTRLADPSQVSLAEQQTERAKEQMGRSLDTRDIKQLLYENLEHPRWDQVADRCLTCANCTMVCPTCFCSTVEDITDVTGEHTERWQRWDSCFTMDFSNLHGGSVRTSTKSRYRQWMTHKLASWIDQFDSSGCVGCGRCITWCPVGIDLTEEVRAIRETETLPSGSSSESR</sequence>
<proteinExistence type="predicted"/>
<dbReference type="PROSITE" id="PS51379">
    <property type="entry name" value="4FE4S_FER_2"/>
    <property type="match status" value="2"/>
</dbReference>
<evidence type="ECO:0000256" key="1">
    <source>
        <dbReference type="ARBA" id="ARBA00022723"/>
    </source>
</evidence>
<evidence type="ECO:0000256" key="2">
    <source>
        <dbReference type="ARBA" id="ARBA00023004"/>
    </source>
</evidence>
<dbReference type="GO" id="GO:0046872">
    <property type="term" value="F:metal ion binding"/>
    <property type="evidence" value="ECO:0007669"/>
    <property type="project" value="UniProtKB-KW"/>
</dbReference>
<organism evidence="5 6">
    <name type="scientific">Candidatus Nitronauta litoralis</name>
    <dbReference type="NCBI Taxonomy" id="2705533"/>
    <lineage>
        <taxon>Bacteria</taxon>
        <taxon>Pseudomonadati</taxon>
        <taxon>Nitrospinota/Tectimicrobiota group</taxon>
        <taxon>Nitrospinota</taxon>
        <taxon>Nitrospinia</taxon>
        <taxon>Nitrospinales</taxon>
        <taxon>Nitrospinaceae</taxon>
        <taxon>Candidatus Nitronauta</taxon>
    </lineage>
</organism>
<dbReference type="GO" id="GO:0051536">
    <property type="term" value="F:iron-sulfur cluster binding"/>
    <property type="evidence" value="ECO:0007669"/>
    <property type="project" value="UniProtKB-KW"/>
</dbReference>
<name>A0A7T0BV82_9BACT</name>
<dbReference type="EMBL" id="CP048685">
    <property type="protein sequence ID" value="QPJ61586.1"/>
    <property type="molecule type" value="Genomic_DNA"/>
</dbReference>
<evidence type="ECO:0000259" key="4">
    <source>
        <dbReference type="PROSITE" id="PS51379"/>
    </source>
</evidence>